<dbReference type="Proteomes" id="UP001501706">
    <property type="component" value="Unassembled WGS sequence"/>
</dbReference>
<dbReference type="EMBL" id="BAAAEN010000035">
    <property type="protein sequence ID" value="GAA0530360.1"/>
    <property type="molecule type" value="Genomic_DNA"/>
</dbReference>
<sequence>MPEAVQNMFGYALYLAQGGQKHPQAKPLKGFGSSGVLEVVEDFLGDTYRAVYTIRYPSAVYVLHCFQKKSVRGIATPRPDIELIRARLKSVDEYEARA</sequence>
<organism evidence="1 2">
    <name type="scientific">Pigmentiphaga daeguensis</name>
    <dbReference type="NCBI Taxonomy" id="414049"/>
    <lineage>
        <taxon>Bacteria</taxon>
        <taxon>Pseudomonadati</taxon>
        <taxon>Pseudomonadota</taxon>
        <taxon>Betaproteobacteria</taxon>
        <taxon>Burkholderiales</taxon>
        <taxon>Alcaligenaceae</taxon>
        <taxon>Pigmentiphaga</taxon>
    </lineage>
</organism>
<reference evidence="2" key="1">
    <citation type="journal article" date="2019" name="Int. J. Syst. Evol. Microbiol.">
        <title>The Global Catalogue of Microorganisms (GCM) 10K type strain sequencing project: providing services to taxonomists for standard genome sequencing and annotation.</title>
        <authorList>
            <consortium name="The Broad Institute Genomics Platform"/>
            <consortium name="The Broad Institute Genome Sequencing Center for Infectious Disease"/>
            <person name="Wu L."/>
            <person name="Ma J."/>
        </authorList>
    </citation>
    <scope>NUCLEOTIDE SEQUENCE [LARGE SCALE GENOMIC DNA]</scope>
    <source>
        <strain evidence="2">JCM 14330</strain>
    </source>
</reference>
<evidence type="ECO:0000313" key="1">
    <source>
        <dbReference type="EMBL" id="GAA0530360.1"/>
    </source>
</evidence>
<proteinExistence type="predicted"/>
<evidence type="ECO:0000313" key="2">
    <source>
        <dbReference type="Proteomes" id="UP001501706"/>
    </source>
</evidence>
<dbReference type="Pfam" id="PF05973">
    <property type="entry name" value="Gp49"/>
    <property type="match status" value="1"/>
</dbReference>
<accession>A0ABP3N0L8</accession>
<dbReference type="InterPro" id="IPR009241">
    <property type="entry name" value="HigB-like"/>
</dbReference>
<name>A0ABP3N0L8_9BURK</name>
<protein>
    <submittedName>
        <fullName evidence="1">Type II toxin-antitoxin system RelE/ParE family toxin</fullName>
    </submittedName>
</protein>
<comment type="caution">
    <text evidence="1">The sequence shown here is derived from an EMBL/GenBank/DDBJ whole genome shotgun (WGS) entry which is preliminary data.</text>
</comment>
<keyword evidence="2" id="KW-1185">Reference proteome</keyword>
<gene>
    <name evidence="1" type="ORF">GCM10009097_54770</name>
</gene>